<evidence type="ECO:0000256" key="1">
    <source>
        <dbReference type="SAM" id="MobiDB-lite"/>
    </source>
</evidence>
<proteinExistence type="predicted"/>
<feature type="compositionally biased region" description="Basic and acidic residues" evidence="1">
    <location>
        <begin position="13"/>
        <end position="38"/>
    </location>
</feature>
<dbReference type="EMBL" id="FQUE01000026">
    <property type="protein sequence ID" value="SHF95364.1"/>
    <property type="molecule type" value="Genomic_DNA"/>
</dbReference>
<sequence>MIVPSVKYVTRTPEPRPETPMEKTTREVRERLDDEAQKRKAKTMRLRAARLERDADASIEVSPDISKAVRNAPRVKAKP</sequence>
<accession>A0A1M5FVD5</accession>
<reference evidence="3" key="1">
    <citation type="submission" date="2016-11" db="EMBL/GenBank/DDBJ databases">
        <authorList>
            <person name="Varghese N."/>
            <person name="Submissions S."/>
        </authorList>
    </citation>
    <scope>NUCLEOTIDE SEQUENCE [LARGE SCALE GENOMIC DNA]</scope>
    <source>
        <strain evidence="3">DSM 29326</strain>
    </source>
</reference>
<dbReference type="STRING" id="366533.SAMN05444339_1268"/>
<name>A0A1M5FVD5_LOKAT</name>
<evidence type="ECO:0000313" key="3">
    <source>
        <dbReference type="Proteomes" id="UP000183987"/>
    </source>
</evidence>
<evidence type="ECO:0000313" key="2">
    <source>
        <dbReference type="EMBL" id="SHF95364.1"/>
    </source>
</evidence>
<gene>
    <name evidence="2" type="ORF">SAMN05444339_1268</name>
</gene>
<organism evidence="2 3">
    <name type="scientific">Loktanella atrilutea</name>
    <dbReference type="NCBI Taxonomy" id="366533"/>
    <lineage>
        <taxon>Bacteria</taxon>
        <taxon>Pseudomonadati</taxon>
        <taxon>Pseudomonadota</taxon>
        <taxon>Alphaproteobacteria</taxon>
        <taxon>Rhodobacterales</taxon>
        <taxon>Roseobacteraceae</taxon>
        <taxon>Loktanella</taxon>
    </lineage>
</organism>
<protein>
    <submittedName>
        <fullName evidence="2">Uncharacterized protein</fullName>
    </submittedName>
</protein>
<keyword evidence="3" id="KW-1185">Reference proteome</keyword>
<feature type="region of interest" description="Disordered" evidence="1">
    <location>
        <begin position="1"/>
        <end position="43"/>
    </location>
</feature>
<dbReference type="RefSeq" id="WP_143155559.1">
    <property type="nucleotide sequence ID" value="NZ_FQUE01000026.1"/>
</dbReference>
<dbReference type="Proteomes" id="UP000183987">
    <property type="component" value="Unassembled WGS sequence"/>
</dbReference>
<dbReference type="AlphaFoldDB" id="A0A1M5FVD5"/>